<comment type="caution">
    <text evidence="2">The sequence shown here is derived from an EMBL/GenBank/DDBJ whole genome shotgun (WGS) entry which is preliminary data.</text>
</comment>
<proteinExistence type="predicted"/>
<dbReference type="Pfam" id="PF01047">
    <property type="entry name" value="MarR"/>
    <property type="match status" value="1"/>
</dbReference>
<dbReference type="EMBL" id="JBHUOF010000003">
    <property type="protein sequence ID" value="MFD2798304.1"/>
    <property type="molecule type" value="Genomic_DNA"/>
</dbReference>
<protein>
    <submittedName>
        <fullName evidence="2">MarR family winged helix-turn-helix transcriptional regulator</fullName>
    </submittedName>
</protein>
<dbReference type="PROSITE" id="PS50995">
    <property type="entry name" value="HTH_MARR_2"/>
    <property type="match status" value="1"/>
</dbReference>
<dbReference type="InterPro" id="IPR036388">
    <property type="entry name" value="WH-like_DNA-bd_sf"/>
</dbReference>
<feature type="domain" description="HTH marR-type" evidence="1">
    <location>
        <begin position="34"/>
        <end position="170"/>
    </location>
</feature>
<dbReference type="PANTHER" id="PTHR33164:SF101">
    <property type="entry name" value="TRANSCRIPTIONAL REPRESSOR MPRA"/>
    <property type="match status" value="1"/>
</dbReference>
<dbReference type="InterPro" id="IPR000835">
    <property type="entry name" value="HTH_MarR-typ"/>
</dbReference>
<sequence>MATRKAADTATPDTMTDPVDWAHHYWQEHGLQGDEQRFLAMSSLLRYQRLVVDAVEEALRAHKLNLTDYLVLMTLQLSENGTRLISNLARSLMVHATTATLATDRLQKRRLISRTPHPTDRRATCITITATGRKLVHKATITLSEIGFGMGDAKPEAVEGLVGLLAELRTAAGDTGR</sequence>
<dbReference type="Proteomes" id="UP001597478">
    <property type="component" value="Unassembled WGS sequence"/>
</dbReference>
<organism evidence="2 3">
    <name type="scientific">Prauserella oleivorans</name>
    <dbReference type="NCBI Taxonomy" id="1478153"/>
    <lineage>
        <taxon>Bacteria</taxon>
        <taxon>Bacillati</taxon>
        <taxon>Actinomycetota</taxon>
        <taxon>Actinomycetes</taxon>
        <taxon>Pseudonocardiales</taxon>
        <taxon>Pseudonocardiaceae</taxon>
        <taxon>Prauserella</taxon>
    </lineage>
</organism>
<dbReference type="PANTHER" id="PTHR33164">
    <property type="entry name" value="TRANSCRIPTIONAL REGULATOR, MARR FAMILY"/>
    <property type="match status" value="1"/>
</dbReference>
<name>A0ABW5W4A3_9PSEU</name>
<dbReference type="InterPro" id="IPR036390">
    <property type="entry name" value="WH_DNA-bd_sf"/>
</dbReference>
<accession>A0ABW5W4A3</accession>
<reference evidence="3" key="1">
    <citation type="journal article" date="2019" name="Int. J. Syst. Evol. Microbiol.">
        <title>The Global Catalogue of Microorganisms (GCM) 10K type strain sequencing project: providing services to taxonomists for standard genome sequencing and annotation.</title>
        <authorList>
            <consortium name="The Broad Institute Genomics Platform"/>
            <consortium name="The Broad Institute Genome Sequencing Center for Infectious Disease"/>
            <person name="Wu L."/>
            <person name="Ma J."/>
        </authorList>
    </citation>
    <scope>NUCLEOTIDE SEQUENCE [LARGE SCALE GENOMIC DNA]</scope>
    <source>
        <strain evidence="3">IBRC-M 10906</strain>
    </source>
</reference>
<gene>
    <name evidence="2" type="ORF">ACFS2C_02725</name>
</gene>
<dbReference type="Gene3D" id="1.10.10.10">
    <property type="entry name" value="Winged helix-like DNA-binding domain superfamily/Winged helix DNA-binding domain"/>
    <property type="match status" value="1"/>
</dbReference>
<evidence type="ECO:0000313" key="2">
    <source>
        <dbReference type="EMBL" id="MFD2798304.1"/>
    </source>
</evidence>
<evidence type="ECO:0000259" key="1">
    <source>
        <dbReference type="PROSITE" id="PS50995"/>
    </source>
</evidence>
<dbReference type="InterPro" id="IPR039422">
    <property type="entry name" value="MarR/SlyA-like"/>
</dbReference>
<keyword evidence="3" id="KW-1185">Reference proteome</keyword>
<dbReference type="SMART" id="SM00347">
    <property type="entry name" value="HTH_MARR"/>
    <property type="match status" value="1"/>
</dbReference>
<dbReference type="RefSeq" id="WP_377383793.1">
    <property type="nucleotide sequence ID" value="NZ_JBHSAN010000001.1"/>
</dbReference>
<evidence type="ECO:0000313" key="3">
    <source>
        <dbReference type="Proteomes" id="UP001597478"/>
    </source>
</evidence>
<dbReference type="SUPFAM" id="SSF46785">
    <property type="entry name" value="Winged helix' DNA-binding domain"/>
    <property type="match status" value="1"/>
</dbReference>